<evidence type="ECO:0000256" key="3">
    <source>
        <dbReference type="ARBA" id="ARBA00001941"/>
    </source>
</evidence>
<sequence length="193" mass="22122">MQPITQVLTFLTEIEKLKNVLRKSRPVGLKRYENSAEHSWHVAISALMLKDFANDEVNIERVVKMLLIHDLGEIDADDIIIYDSETSANKNKERNGMIRLLALLPDNMGEEWLMLWDEFETGDSADAKFAKAIDRVPPLIHNLHDEGHSWKKHNISKEQVFNLNKKRIGNGSQTLWLALEEQLNEAVEAGILK</sequence>
<comment type="cofactor">
    <cofactor evidence="2">
        <name>Mn(2+)</name>
        <dbReference type="ChEBI" id="CHEBI:29035"/>
    </cofactor>
</comment>
<dbReference type="InterPro" id="IPR039356">
    <property type="entry name" value="YfbR/HDDC2"/>
</dbReference>
<dbReference type="EC" id="3.1.3.89" evidence="5"/>
<dbReference type="Proteomes" id="UP000094936">
    <property type="component" value="Unassembled WGS sequence"/>
</dbReference>
<evidence type="ECO:0000256" key="6">
    <source>
        <dbReference type="ARBA" id="ARBA00022723"/>
    </source>
</evidence>
<dbReference type="PANTHER" id="PTHR11845:SF13">
    <property type="entry name" value="5'-DEOXYNUCLEOTIDASE HDDC2"/>
    <property type="match status" value="1"/>
</dbReference>
<name>A0A1C3EIF5_9GAMM</name>
<dbReference type="Pfam" id="PF13023">
    <property type="entry name" value="HD_3"/>
    <property type="match status" value="1"/>
</dbReference>
<dbReference type="PANTHER" id="PTHR11845">
    <property type="entry name" value="5'-DEOXYNUCLEOTIDASE HDDC2"/>
    <property type="match status" value="1"/>
</dbReference>
<keyword evidence="7 9" id="KW-0378">Hydrolase</keyword>
<dbReference type="GO" id="GO:0002953">
    <property type="term" value="F:5'-deoxynucleotidase activity"/>
    <property type="evidence" value="ECO:0007669"/>
    <property type="project" value="UniProtKB-EC"/>
</dbReference>
<evidence type="ECO:0000256" key="5">
    <source>
        <dbReference type="ARBA" id="ARBA00012964"/>
    </source>
</evidence>
<feature type="domain" description="HD/PDEase" evidence="8">
    <location>
        <begin position="31"/>
        <end position="148"/>
    </location>
</feature>
<dbReference type="OrthoDB" id="9796032at2"/>
<reference evidence="9 10" key="1">
    <citation type="submission" date="2016-05" db="EMBL/GenBank/DDBJ databases">
        <title>Genomic Taxonomy of the Vibrionaceae.</title>
        <authorList>
            <person name="Gomez-Gil B."/>
            <person name="Enciso-Ibarra J."/>
        </authorList>
    </citation>
    <scope>NUCLEOTIDE SEQUENCE [LARGE SCALE GENOMIC DNA]</scope>
    <source>
        <strain evidence="9 10">CAIM 1920</strain>
    </source>
</reference>
<evidence type="ECO:0000256" key="4">
    <source>
        <dbReference type="ARBA" id="ARBA00011738"/>
    </source>
</evidence>
<dbReference type="RefSeq" id="WP_068902556.1">
    <property type="nucleotide sequence ID" value="NZ_JBHUIF010000015.1"/>
</dbReference>
<protein>
    <recommendedName>
        <fullName evidence="5">5'-deoxynucleotidase</fullName>
        <ecNumber evidence="5">3.1.3.89</ecNumber>
    </recommendedName>
</protein>
<dbReference type="GO" id="GO:0005737">
    <property type="term" value="C:cytoplasm"/>
    <property type="evidence" value="ECO:0007669"/>
    <property type="project" value="TreeGrafter"/>
</dbReference>
<gene>
    <name evidence="9" type="ORF">A8L45_12030</name>
</gene>
<keyword evidence="6" id="KW-0479">Metal-binding</keyword>
<evidence type="ECO:0000259" key="8">
    <source>
        <dbReference type="SMART" id="SM00471"/>
    </source>
</evidence>
<proteinExistence type="predicted"/>
<keyword evidence="10" id="KW-1185">Reference proteome</keyword>
<dbReference type="GO" id="GO:0046872">
    <property type="term" value="F:metal ion binding"/>
    <property type="evidence" value="ECO:0007669"/>
    <property type="project" value="UniProtKB-KW"/>
</dbReference>
<evidence type="ECO:0000313" key="9">
    <source>
        <dbReference type="EMBL" id="ODA33014.1"/>
    </source>
</evidence>
<dbReference type="Gene3D" id="1.10.3210.10">
    <property type="entry name" value="Hypothetical protein af1432"/>
    <property type="match status" value="1"/>
</dbReference>
<dbReference type="InterPro" id="IPR006674">
    <property type="entry name" value="HD_domain"/>
</dbReference>
<dbReference type="SMART" id="SM00471">
    <property type="entry name" value="HDc"/>
    <property type="match status" value="1"/>
</dbReference>
<comment type="cofactor">
    <cofactor evidence="3">
        <name>Co(2+)</name>
        <dbReference type="ChEBI" id="CHEBI:48828"/>
    </cofactor>
</comment>
<evidence type="ECO:0000256" key="1">
    <source>
        <dbReference type="ARBA" id="ARBA00001638"/>
    </source>
</evidence>
<accession>A0A1C3EIF5</accession>
<comment type="catalytic activity">
    <reaction evidence="1">
        <text>a 2'-deoxyribonucleoside 5'-phosphate + H2O = a 2'-deoxyribonucleoside + phosphate</text>
        <dbReference type="Rhea" id="RHEA:36167"/>
        <dbReference type="ChEBI" id="CHEBI:15377"/>
        <dbReference type="ChEBI" id="CHEBI:18274"/>
        <dbReference type="ChEBI" id="CHEBI:43474"/>
        <dbReference type="ChEBI" id="CHEBI:65317"/>
        <dbReference type="EC" id="3.1.3.89"/>
    </reaction>
</comment>
<evidence type="ECO:0000256" key="7">
    <source>
        <dbReference type="ARBA" id="ARBA00022801"/>
    </source>
</evidence>
<dbReference type="STRING" id="1080227.A8L45_12030"/>
<comment type="caution">
    <text evidence="9">The sequence shown here is derived from an EMBL/GenBank/DDBJ whole genome shotgun (WGS) entry which is preliminary data.</text>
</comment>
<dbReference type="InterPro" id="IPR003607">
    <property type="entry name" value="HD/PDEase_dom"/>
</dbReference>
<dbReference type="EMBL" id="LYBM01000020">
    <property type="protein sequence ID" value="ODA33014.1"/>
    <property type="molecule type" value="Genomic_DNA"/>
</dbReference>
<dbReference type="SUPFAM" id="SSF109604">
    <property type="entry name" value="HD-domain/PDEase-like"/>
    <property type="match status" value="1"/>
</dbReference>
<evidence type="ECO:0000256" key="2">
    <source>
        <dbReference type="ARBA" id="ARBA00001936"/>
    </source>
</evidence>
<organism evidence="9 10">
    <name type="scientific">Veronia pacifica</name>
    <dbReference type="NCBI Taxonomy" id="1080227"/>
    <lineage>
        <taxon>Bacteria</taxon>
        <taxon>Pseudomonadati</taxon>
        <taxon>Pseudomonadota</taxon>
        <taxon>Gammaproteobacteria</taxon>
        <taxon>Vibrionales</taxon>
        <taxon>Vibrionaceae</taxon>
        <taxon>Veronia</taxon>
    </lineage>
</organism>
<evidence type="ECO:0000313" key="10">
    <source>
        <dbReference type="Proteomes" id="UP000094936"/>
    </source>
</evidence>
<dbReference type="AlphaFoldDB" id="A0A1C3EIF5"/>
<comment type="subunit">
    <text evidence="4">Homodimer.</text>
</comment>